<dbReference type="EMBL" id="BAABME010001532">
    <property type="protein sequence ID" value="GAA0150124.1"/>
    <property type="molecule type" value="Genomic_DNA"/>
</dbReference>
<accession>A0AAV3PEL4</accession>
<sequence>MLAYGMLGDAGDEYVQIGSSTAIECLKQFCDGVVHLYEEIYFRKANGEDLERLLRVAEDRGFPSHVRTRVELHDKDGHRQLNNDLIPHL</sequence>
<organism evidence="1 2">
    <name type="scientific">Lithospermum erythrorhizon</name>
    <name type="common">Purple gromwell</name>
    <name type="synonym">Lithospermum officinale var. erythrorhizon</name>
    <dbReference type="NCBI Taxonomy" id="34254"/>
    <lineage>
        <taxon>Eukaryota</taxon>
        <taxon>Viridiplantae</taxon>
        <taxon>Streptophyta</taxon>
        <taxon>Embryophyta</taxon>
        <taxon>Tracheophyta</taxon>
        <taxon>Spermatophyta</taxon>
        <taxon>Magnoliopsida</taxon>
        <taxon>eudicotyledons</taxon>
        <taxon>Gunneridae</taxon>
        <taxon>Pentapetalae</taxon>
        <taxon>asterids</taxon>
        <taxon>lamiids</taxon>
        <taxon>Boraginales</taxon>
        <taxon>Boraginaceae</taxon>
        <taxon>Boraginoideae</taxon>
        <taxon>Lithospermeae</taxon>
        <taxon>Lithospermum</taxon>
    </lineage>
</organism>
<reference evidence="1 2" key="1">
    <citation type="submission" date="2024-01" db="EMBL/GenBank/DDBJ databases">
        <title>The complete chloroplast genome sequence of Lithospermum erythrorhizon: insights into the phylogenetic relationship among Boraginaceae species and the maternal lineages of purple gromwells.</title>
        <authorList>
            <person name="Okada T."/>
            <person name="Watanabe K."/>
        </authorList>
    </citation>
    <scope>NUCLEOTIDE SEQUENCE [LARGE SCALE GENOMIC DNA]</scope>
</reference>
<name>A0AAV3PEL4_LITER</name>
<comment type="caution">
    <text evidence="1">The sequence shown here is derived from an EMBL/GenBank/DDBJ whole genome shotgun (WGS) entry which is preliminary data.</text>
</comment>
<dbReference type="PANTHER" id="PTHR47150:SF5">
    <property type="entry name" value="OS07G0546750 PROTEIN"/>
    <property type="match status" value="1"/>
</dbReference>
<keyword evidence="2" id="KW-1185">Reference proteome</keyword>
<dbReference type="PANTHER" id="PTHR47150">
    <property type="entry name" value="OS12G0169200 PROTEIN"/>
    <property type="match status" value="1"/>
</dbReference>
<dbReference type="AlphaFoldDB" id="A0AAV3PEL4"/>
<evidence type="ECO:0000313" key="2">
    <source>
        <dbReference type="Proteomes" id="UP001454036"/>
    </source>
</evidence>
<protein>
    <submittedName>
        <fullName evidence="1">Uncharacterized protein</fullName>
    </submittedName>
</protein>
<evidence type="ECO:0000313" key="1">
    <source>
        <dbReference type="EMBL" id="GAA0150124.1"/>
    </source>
</evidence>
<dbReference type="Proteomes" id="UP001454036">
    <property type="component" value="Unassembled WGS sequence"/>
</dbReference>
<gene>
    <name evidence="1" type="ORF">LIER_09134</name>
</gene>
<proteinExistence type="predicted"/>